<feature type="region of interest" description="Disordered" evidence="1">
    <location>
        <begin position="39"/>
        <end position="69"/>
    </location>
</feature>
<protein>
    <submittedName>
        <fullName evidence="2">Uncharacterized protein</fullName>
    </submittedName>
</protein>
<dbReference type="Proteomes" id="UP000626109">
    <property type="component" value="Unassembled WGS sequence"/>
</dbReference>
<name>A0A813JV68_POLGL</name>
<organism evidence="2 3">
    <name type="scientific">Polarella glacialis</name>
    <name type="common">Dinoflagellate</name>
    <dbReference type="NCBI Taxonomy" id="89957"/>
    <lineage>
        <taxon>Eukaryota</taxon>
        <taxon>Sar</taxon>
        <taxon>Alveolata</taxon>
        <taxon>Dinophyceae</taxon>
        <taxon>Suessiales</taxon>
        <taxon>Suessiaceae</taxon>
        <taxon>Polarella</taxon>
    </lineage>
</organism>
<evidence type="ECO:0000256" key="1">
    <source>
        <dbReference type="SAM" id="MobiDB-lite"/>
    </source>
</evidence>
<accession>A0A813JV68</accession>
<dbReference type="EMBL" id="CAJNNW010026291">
    <property type="protein sequence ID" value="CAE8684238.1"/>
    <property type="molecule type" value="Genomic_DNA"/>
</dbReference>
<proteinExistence type="predicted"/>
<dbReference type="AlphaFoldDB" id="A0A813JV68"/>
<gene>
    <name evidence="2" type="ORF">PGLA2088_LOCUS23875</name>
</gene>
<evidence type="ECO:0000313" key="3">
    <source>
        <dbReference type="Proteomes" id="UP000626109"/>
    </source>
</evidence>
<reference evidence="2" key="1">
    <citation type="submission" date="2021-02" db="EMBL/GenBank/DDBJ databases">
        <authorList>
            <person name="Dougan E. K."/>
            <person name="Rhodes N."/>
            <person name="Thang M."/>
            <person name="Chan C."/>
        </authorList>
    </citation>
    <scope>NUCLEOTIDE SEQUENCE</scope>
</reference>
<comment type="caution">
    <text evidence="2">The sequence shown here is derived from an EMBL/GenBank/DDBJ whole genome shotgun (WGS) entry which is preliminary data.</text>
</comment>
<dbReference type="PROSITE" id="PS51257">
    <property type="entry name" value="PROKAR_LIPOPROTEIN"/>
    <property type="match status" value="1"/>
</dbReference>
<evidence type="ECO:0000313" key="2">
    <source>
        <dbReference type="EMBL" id="CAE8684238.1"/>
    </source>
</evidence>
<sequence length="80" mass="8599">MRHAYRRLYAFIIATSYFILLGACNCDLLFQIAGYQVASDSSPSAKSRRGDATGTSATGADKARKTRMRPVVNAVVPTAA</sequence>
<feature type="non-terminal residue" evidence="2">
    <location>
        <position position="80"/>
    </location>
</feature>